<dbReference type="SUPFAM" id="SSF47391">
    <property type="entry name" value="Dimerization-anchoring domain of cAMP-dependent PK regulatory subunit"/>
    <property type="match status" value="1"/>
</dbReference>
<dbReference type="GO" id="GO:0016460">
    <property type="term" value="C:myosin II complex"/>
    <property type="evidence" value="ECO:0007669"/>
    <property type="project" value="TreeGrafter"/>
</dbReference>
<evidence type="ECO:0000256" key="2">
    <source>
        <dbReference type="ARBA" id="ARBA00022737"/>
    </source>
</evidence>
<dbReference type="InterPro" id="IPR011992">
    <property type="entry name" value="EF-hand-dom_pair"/>
</dbReference>
<feature type="domain" description="EF-hand" evidence="3">
    <location>
        <begin position="188"/>
        <end position="223"/>
    </location>
</feature>
<dbReference type="InterPro" id="IPR050230">
    <property type="entry name" value="CALM/Myosin/TropC-like"/>
</dbReference>
<dbReference type="Gene3D" id="1.20.890.10">
    <property type="entry name" value="cAMP-dependent protein kinase regulatory subunit, dimerization-anchoring domain"/>
    <property type="match status" value="1"/>
</dbReference>
<sequence>MASKYAKQLQVPLDFPDVLRNFTREVLRLQGKVETKEAIYEFGVQYFQELIVKRDGSAAKLNTSGSSGSSYVPAYMKMGEDEVQAQLNRAFHEADGENNGLLSYDNFKQIMHRVAEELELSPTEIKALYAEADETEQGAISYAGKSQLNATLVAALYLRSNKAQRHTKQEAYAKRDTEALIHGMMQDEMESLLREVFQRADADEIGTLDRVEFMNCIRDADLGFCRREVNILMSEVPVEHDNRVVYPDFIPMCYPLLKEVFTGGVVELPNDQDSLTQYLVEVFASGDTEGTGLLSVGELTRLFRAADIGLTRLQIITVMAEAQEDKSGFVNYEKFAAHVAGMVLVLVSFESQQNFAPYLQKYRKSSDYYTILDLNQHTFEQTLSRALEAVDENHRGLLPRQDAIEAIRNTFPDISQRQLRSLMALADTDDMGEVEYHVITHSAFQALQKLQEYDVMIMES</sequence>
<protein>
    <recommendedName>
        <fullName evidence="1">Calmodulin</fullName>
    </recommendedName>
</protein>
<organism evidence="4 5">
    <name type="scientific">Lagenidium giganteum</name>
    <dbReference type="NCBI Taxonomy" id="4803"/>
    <lineage>
        <taxon>Eukaryota</taxon>
        <taxon>Sar</taxon>
        <taxon>Stramenopiles</taxon>
        <taxon>Oomycota</taxon>
        <taxon>Peronosporomycetes</taxon>
        <taxon>Pythiales</taxon>
        <taxon>Pythiaceae</taxon>
    </lineage>
</organism>
<accession>A0AAV2Z7V1</accession>
<dbReference type="SMART" id="SM00054">
    <property type="entry name" value="EFh"/>
    <property type="match status" value="5"/>
</dbReference>
<evidence type="ECO:0000313" key="4">
    <source>
        <dbReference type="EMBL" id="DBA02406.1"/>
    </source>
</evidence>
<dbReference type="PANTHER" id="PTHR23048">
    <property type="entry name" value="MYOSIN LIGHT CHAIN 1, 3"/>
    <property type="match status" value="1"/>
</dbReference>
<evidence type="ECO:0000313" key="5">
    <source>
        <dbReference type="Proteomes" id="UP001146120"/>
    </source>
</evidence>
<dbReference type="PROSITE" id="PS50222">
    <property type="entry name" value="EF_HAND_2"/>
    <property type="match status" value="2"/>
</dbReference>
<dbReference type="PANTHER" id="PTHR23048:SF0">
    <property type="entry name" value="CALMODULIN LIKE 3"/>
    <property type="match status" value="1"/>
</dbReference>
<reference evidence="4" key="2">
    <citation type="journal article" date="2023" name="Microbiol Resour">
        <title>Decontamination and Annotation of the Draft Genome Sequence of the Oomycete Lagenidium giganteum ARSEF 373.</title>
        <authorList>
            <person name="Morgan W.R."/>
            <person name="Tartar A."/>
        </authorList>
    </citation>
    <scope>NUCLEOTIDE SEQUENCE</scope>
    <source>
        <strain evidence="4">ARSEF 373</strain>
    </source>
</reference>
<evidence type="ECO:0000259" key="3">
    <source>
        <dbReference type="PROSITE" id="PS50222"/>
    </source>
</evidence>
<evidence type="ECO:0000256" key="1">
    <source>
        <dbReference type="ARBA" id="ARBA00020786"/>
    </source>
</evidence>
<reference evidence="4" key="1">
    <citation type="submission" date="2022-11" db="EMBL/GenBank/DDBJ databases">
        <authorList>
            <person name="Morgan W.R."/>
            <person name="Tartar A."/>
        </authorList>
    </citation>
    <scope>NUCLEOTIDE SEQUENCE</scope>
    <source>
        <strain evidence="4">ARSEF 373</strain>
    </source>
</reference>
<gene>
    <name evidence="4" type="ORF">N0F65_007225</name>
</gene>
<dbReference type="InterPro" id="IPR002048">
    <property type="entry name" value="EF_hand_dom"/>
</dbReference>
<dbReference type="EMBL" id="DAKRPA010000032">
    <property type="protein sequence ID" value="DBA02406.1"/>
    <property type="molecule type" value="Genomic_DNA"/>
</dbReference>
<dbReference type="Proteomes" id="UP001146120">
    <property type="component" value="Unassembled WGS sequence"/>
</dbReference>
<keyword evidence="2" id="KW-0677">Repeat</keyword>
<name>A0AAV2Z7V1_9STRA</name>
<dbReference type="Pfam" id="PF13499">
    <property type="entry name" value="EF-hand_7"/>
    <property type="match status" value="1"/>
</dbReference>
<comment type="caution">
    <text evidence="4">The sequence shown here is derived from an EMBL/GenBank/DDBJ whole genome shotgun (WGS) entry which is preliminary data.</text>
</comment>
<feature type="domain" description="EF-hand" evidence="3">
    <location>
        <begin position="82"/>
        <end position="117"/>
    </location>
</feature>
<dbReference type="Gene3D" id="1.10.238.10">
    <property type="entry name" value="EF-hand"/>
    <property type="match status" value="3"/>
</dbReference>
<keyword evidence="5" id="KW-1185">Reference proteome</keyword>
<proteinExistence type="predicted"/>
<dbReference type="AlphaFoldDB" id="A0AAV2Z7V1"/>
<dbReference type="SUPFAM" id="SSF47473">
    <property type="entry name" value="EF-hand"/>
    <property type="match status" value="3"/>
</dbReference>
<dbReference type="GO" id="GO:0005509">
    <property type="term" value="F:calcium ion binding"/>
    <property type="evidence" value="ECO:0007669"/>
    <property type="project" value="InterPro"/>
</dbReference>